<dbReference type="SMART" id="SM00342">
    <property type="entry name" value="HTH_ARAC"/>
    <property type="match status" value="1"/>
</dbReference>
<name>A0ABT3QTA2_9HYPH</name>
<dbReference type="EMBL" id="JAPHAV010000015">
    <property type="protein sequence ID" value="MCX2698820.1"/>
    <property type="molecule type" value="Genomic_DNA"/>
</dbReference>
<keyword evidence="1" id="KW-0805">Transcription regulation</keyword>
<dbReference type="InterPro" id="IPR018060">
    <property type="entry name" value="HTH_AraC"/>
</dbReference>
<sequence>MVFYEKEWDQNELTRGHLPMLQGCIMIPFEQIETVIPQYFDVAELESEGSLMRCASALSAVAGCVSIATEGTVPEAFRAIYCSVKKLRIMTCYFPRREISVRGRGELPPDQILMLRSMEGPLHIDQDDQTLRLEPGEVVFLPATSPFEWRLPQGGRIDCGRLPSGYFPVSKQSIENFLMRPIAKAYPPLKLLMTHGAYLLMRGAHAPGEAEMIVTHFRQVLPIVLEYFCNENIKNQSGINLSRIKAFIETHLSDTRFDLGAVALKFNVTTRQVQKLFQAEKTTFSRYVLARRLEMARMIVLRSSDRPISTIAYEIGFGDLSYFNRAFRQRFRMTPSAMRKFSNDAAYPHDRQKT</sequence>
<proteinExistence type="predicted"/>
<dbReference type="PROSITE" id="PS00041">
    <property type="entry name" value="HTH_ARAC_FAMILY_1"/>
    <property type="match status" value="1"/>
</dbReference>
<feature type="domain" description="HTH araC/xylS-type" evidence="4">
    <location>
        <begin position="242"/>
        <end position="341"/>
    </location>
</feature>
<keyword evidence="2" id="KW-0238">DNA-binding</keyword>
<protein>
    <submittedName>
        <fullName evidence="5">AraC family transcriptional regulator</fullName>
    </submittedName>
</protein>
<accession>A0ABT3QTA2</accession>
<evidence type="ECO:0000313" key="5">
    <source>
        <dbReference type="EMBL" id="MCX2698820.1"/>
    </source>
</evidence>
<comment type="caution">
    <text evidence="5">The sequence shown here is derived from an EMBL/GenBank/DDBJ whole genome shotgun (WGS) entry which is preliminary data.</text>
</comment>
<dbReference type="RefSeq" id="WP_265986470.1">
    <property type="nucleotide sequence ID" value="NZ_JAPHAV010000015.1"/>
</dbReference>
<evidence type="ECO:0000313" key="6">
    <source>
        <dbReference type="Proteomes" id="UP001301216"/>
    </source>
</evidence>
<dbReference type="InterPro" id="IPR020449">
    <property type="entry name" value="Tscrpt_reg_AraC-type_HTH"/>
</dbReference>
<dbReference type="PANTHER" id="PTHR43280">
    <property type="entry name" value="ARAC-FAMILY TRANSCRIPTIONAL REGULATOR"/>
    <property type="match status" value="1"/>
</dbReference>
<dbReference type="InterPro" id="IPR009057">
    <property type="entry name" value="Homeodomain-like_sf"/>
</dbReference>
<dbReference type="Pfam" id="PF12833">
    <property type="entry name" value="HTH_18"/>
    <property type="match status" value="1"/>
</dbReference>
<evidence type="ECO:0000259" key="4">
    <source>
        <dbReference type="PROSITE" id="PS01124"/>
    </source>
</evidence>
<evidence type="ECO:0000256" key="1">
    <source>
        <dbReference type="ARBA" id="ARBA00023015"/>
    </source>
</evidence>
<evidence type="ECO:0000256" key="2">
    <source>
        <dbReference type="ARBA" id="ARBA00023125"/>
    </source>
</evidence>
<dbReference type="Proteomes" id="UP001301216">
    <property type="component" value="Unassembled WGS sequence"/>
</dbReference>
<gene>
    <name evidence="5" type="ORF">OPR82_19050</name>
</gene>
<dbReference type="SUPFAM" id="SSF46689">
    <property type="entry name" value="Homeodomain-like"/>
    <property type="match status" value="1"/>
</dbReference>
<dbReference type="InterPro" id="IPR018062">
    <property type="entry name" value="HTH_AraC-typ_CS"/>
</dbReference>
<dbReference type="PANTHER" id="PTHR43280:SF31">
    <property type="entry name" value="TRANSCRIPTIONAL REGULATORY PROTEIN"/>
    <property type="match status" value="1"/>
</dbReference>
<dbReference type="Gene3D" id="1.10.10.60">
    <property type="entry name" value="Homeodomain-like"/>
    <property type="match status" value="1"/>
</dbReference>
<organism evidence="5 6">
    <name type="scientific">Ochrobactrum chromiisoli</name>
    <dbReference type="NCBI Taxonomy" id="2993941"/>
    <lineage>
        <taxon>Bacteria</taxon>
        <taxon>Pseudomonadati</taxon>
        <taxon>Pseudomonadota</taxon>
        <taxon>Alphaproteobacteria</taxon>
        <taxon>Hyphomicrobiales</taxon>
        <taxon>Brucellaceae</taxon>
        <taxon>Brucella/Ochrobactrum group</taxon>
        <taxon>Ochrobactrum</taxon>
    </lineage>
</organism>
<evidence type="ECO:0000256" key="3">
    <source>
        <dbReference type="ARBA" id="ARBA00023163"/>
    </source>
</evidence>
<dbReference type="PRINTS" id="PR00032">
    <property type="entry name" value="HTHARAC"/>
</dbReference>
<reference evidence="5 6" key="1">
    <citation type="submission" date="2022-11" db="EMBL/GenBank/DDBJ databases">
        <title>Brucella sp. YY2X, whole genome shotgun sequencing project.</title>
        <authorList>
            <person name="Yang Y."/>
        </authorList>
    </citation>
    <scope>NUCLEOTIDE SEQUENCE [LARGE SCALE GENOMIC DNA]</scope>
    <source>
        <strain evidence="5 6">YY2X</strain>
    </source>
</reference>
<dbReference type="PROSITE" id="PS01124">
    <property type="entry name" value="HTH_ARAC_FAMILY_2"/>
    <property type="match status" value="1"/>
</dbReference>
<keyword evidence="6" id="KW-1185">Reference proteome</keyword>
<keyword evidence="3" id="KW-0804">Transcription</keyword>